<reference evidence="1 2" key="1">
    <citation type="journal article" date="2018" name="Sci. Rep.">
        <title>Genomic signatures of local adaptation to the degree of environmental predictability in rotifers.</title>
        <authorList>
            <person name="Franch-Gras L."/>
            <person name="Hahn C."/>
            <person name="Garcia-Roger E.M."/>
            <person name="Carmona M.J."/>
            <person name="Serra M."/>
            <person name="Gomez A."/>
        </authorList>
    </citation>
    <scope>NUCLEOTIDE SEQUENCE [LARGE SCALE GENOMIC DNA]</scope>
    <source>
        <strain evidence="1">HYR1</strain>
    </source>
</reference>
<name>A0A3M7S067_BRAPC</name>
<dbReference type="AlphaFoldDB" id="A0A3M7S067"/>
<dbReference type="Proteomes" id="UP000276133">
    <property type="component" value="Unassembled WGS sequence"/>
</dbReference>
<organism evidence="1 2">
    <name type="scientific">Brachionus plicatilis</name>
    <name type="common">Marine rotifer</name>
    <name type="synonym">Brachionus muelleri</name>
    <dbReference type="NCBI Taxonomy" id="10195"/>
    <lineage>
        <taxon>Eukaryota</taxon>
        <taxon>Metazoa</taxon>
        <taxon>Spiralia</taxon>
        <taxon>Gnathifera</taxon>
        <taxon>Rotifera</taxon>
        <taxon>Eurotatoria</taxon>
        <taxon>Monogononta</taxon>
        <taxon>Pseudotrocha</taxon>
        <taxon>Ploima</taxon>
        <taxon>Brachionidae</taxon>
        <taxon>Brachionus</taxon>
    </lineage>
</organism>
<comment type="caution">
    <text evidence="1">The sequence shown here is derived from an EMBL/GenBank/DDBJ whole genome shotgun (WGS) entry which is preliminary data.</text>
</comment>
<proteinExistence type="predicted"/>
<protein>
    <submittedName>
        <fullName evidence="1">Uncharacterized protein</fullName>
    </submittedName>
</protein>
<keyword evidence="2" id="KW-1185">Reference proteome</keyword>
<sequence length="64" mass="7376">MNQGLLKTPSSEGHSLIEIIIKEKLIELVFLILLVNEKNYSNFDVNALIKLIQNKKNYNSFIID</sequence>
<evidence type="ECO:0000313" key="1">
    <source>
        <dbReference type="EMBL" id="RNA29213.1"/>
    </source>
</evidence>
<gene>
    <name evidence="1" type="ORF">BpHYR1_044943</name>
</gene>
<evidence type="ECO:0000313" key="2">
    <source>
        <dbReference type="Proteomes" id="UP000276133"/>
    </source>
</evidence>
<dbReference type="EMBL" id="REGN01002264">
    <property type="protein sequence ID" value="RNA29213.1"/>
    <property type="molecule type" value="Genomic_DNA"/>
</dbReference>
<accession>A0A3M7S067</accession>